<keyword evidence="2" id="KW-1185">Reference proteome</keyword>
<proteinExistence type="predicted"/>
<organism evidence="1 2">
    <name type="scientific">Marinomonas balearica</name>
    <dbReference type="NCBI Taxonomy" id="491947"/>
    <lineage>
        <taxon>Bacteria</taxon>
        <taxon>Pseudomonadati</taxon>
        <taxon>Pseudomonadota</taxon>
        <taxon>Gammaproteobacteria</taxon>
        <taxon>Oceanospirillales</taxon>
        <taxon>Oceanospirillaceae</taxon>
        <taxon>Marinomonas</taxon>
    </lineage>
</organism>
<comment type="caution">
    <text evidence="1">The sequence shown here is derived from an EMBL/GenBank/DDBJ whole genome shotgun (WGS) entry which is preliminary data.</text>
</comment>
<name>A0A4R6M542_9GAMM</name>
<evidence type="ECO:0000313" key="1">
    <source>
        <dbReference type="EMBL" id="TDO96437.1"/>
    </source>
</evidence>
<accession>A0A4R6M542</accession>
<dbReference type="AlphaFoldDB" id="A0A4R6M542"/>
<dbReference type="RefSeq" id="WP_133504727.1">
    <property type="nucleotide sequence ID" value="NZ_SNXC01000014.1"/>
</dbReference>
<reference evidence="1 2" key="1">
    <citation type="submission" date="2019-03" db="EMBL/GenBank/DDBJ databases">
        <title>Genomic Encyclopedia of Type Strains, Phase III (KMG-III): the genomes of soil and plant-associated and newly described type strains.</title>
        <authorList>
            <person name="Whitman W."/>
        </authorList>
    </citation>
    <scope>NUCLEOTIDE SEQUENCE [LARGE SCALE GENOMIC DNA]</scope>
    <source>
        <strain evidence="1 2">CECT 7378</strain>
    </source>
</reference>
<dbReference type="EMBL" id="SNXC01000014">
    <property type="protein sequence ID" value="TDO96437.1"/>
    <property type="molecule type" value="Genomic_DNA"/>
</dbReference>
<sequence>MNQKTVADALNVFYELGAALSDAYWETNDIDNKDIFFAMKLMLQEELDELHKLSMQDHIYPYEPINPNVIRLSGKLRSLHKELEGIVFRPQTLMLLEELIPNACDLFEK</sequence>
<protein>
    <submittedName>
        <fullName evidence="1">Uncharacterized protein</fullName>
    </submittedName>
</protein>
<evidence type="ECO:0000313" key="2">
    <source>
        <dbReference type="Proteomes" id="UP000294656"/>
    </source>
</evidence>
<dbReference type="OrthoDB" id="6195999at2"/>
<gene>
    <name evidence="1" type="ORF">DFP79_3012</name>
</gene>
<dbReference type="Proteomes" id="UP000294656">
    <property type="component" value="Unassembled WGS sequence"/>
</dbReference>